<gene>
    <name evidence="3" type="ORF">OEZ85_006678</name>
</gene>
<accession>A0ABY8TVQ5</accession>
<evidence type="ECO:0000256" key="1">
    <source>
        <dbReference type="SAM" id="MobiDB-lite"/>
    </source>
</evidence>
<feature type="region of interest" description="Disordered" evidence="1">
    <location>
        <begin position="1"/>
        <end position="20"/>
    </location>
</feature>
<feature type="domain" description="Domain of unknown function at the cortex 1" evidence="2">
    <location>
        <begin position="82"/>
        <end position="307"/>
    </location>
</feature>
<protein>
    <recommendedName>
        <fullName evidence="2">Domain of unknown function at the cortex 1 domain-containing protein</fullName>
    </recommendedName>
</protein>
<dbReference type="InterPro" id="IPR013897">
    <property type="entry name" value="Duc1"/>
</dbReference>
<sequence>MLERAAFSQSANSSQAACGPASKSFVPDASIKVDQGLLKSVGAAAWPHAGQSPVPAAAAFNATDVLIRSPDAHEQAVTPLLSPQHRTVPFNNPTQALDFETPLFKGKVVVMMKGMASTPAGVFDGKRRLMWMAIQGRFKQPGVSFDGLCLGSEFSRPLKLPAGALLSKASMWLVSKMGSGVQLDTSGPTPHILAPLIAAAQVVNVSKPGQEPNMLDVEEDMTAFDAGLVGSWSGKALSGAKRRALFGGKAARQGRCFDTEHVWTFQVYDHVCDYGSFLLPIPFFKVDLVQVLDGQPMQLLLKDTASGSNMLKLEA</sequence>
<evidence type="ECO:0000259" key="2">
    <source>
        <dbReference type="Pfam" id="PF08588"/>
    </source>
</evidence>
<name>A0ABY8TVQ5_TETOB</name>
<evidence type="ECO:0000313" key="3">
    <source>
        <dbReference type="EMBL" id="WIA13077.1"/>
    </source>
</evidence>
<dbReference type="PANTHER" id="PTHR34826:SF2">
    <property type="entry name" value="UPF0590 PROTEIN C409.17C"/>
    <property type="match status" value="1"/>
</dbReference>
<dbReference type="EMBL" id="CP126211">
    <property type="protein sequence ID" value="WIA13077.1"/>
    <property type="molecule type" value="Genomic_DNA"/>
</dbReference>
<dbReference type="Proteomes" id="UP001244341">
    <property type="component" value="Chromosome 4b"/>
</dbReference>
<organism evidence="3 4">
    <name type="scientific">Tetradesmus obliquus</name>
    <name type="common">Green alga</name>
    <name type="synonym">Acutodesmus obliquus</name>
    <dbReference type="NCBI Taxonomy" id="3088"/>
    <lineage>
        <taxon>Eukaryota</taxon>
        <taxon>Viridiplantae</taxon>
        <taxon>Chlorophyta</taxon>
        <taxon>core chlorophytes</taxon>
        <taxon>Chlorophyceae</taxon>
        <taxon>CS clade</taxon>
        <taxon>Sphaeropleales</taxon>
        <taxon>Scenedesmaceae</taxon>
        <taxon>Tetradesmus</taxon>
    </lineage>
</organism>
<keyword evidence="4" id="KW-1185">Reference proteome</keyword>
<feature type="compositionally biased region" description="Low complexity" evidence="1">
    <location>
        <begin position="1"/>
        <end position="17"/>
    </location>
</feature>
<dbReference type="PANTHER" id="PTHR34826">
    <property type="entry name" value="UPF0590 PROTEIN C409.17C"/>
    <property type="match status" value="1"/>
</dbReference>
<dbReference type="Pfam" id="PF08588">
    <property type="entry name" value="Duc1"/>
    <property type="match status" value="1"/>
</dbReference>
<reference evidence="3 4" key="1">
    <citation type="submission" date="2023-05" db="EMBL/GenBank/DDBJ databases">
        <title>A 100% complete, gapless, phased diploid assembly of the Scenedesmus obliquus UTEX 3031 genome.</title>
        <authorList>
            <person name="Biondi T.C."/>
            <person name="Hanschen E.R."/>
            <person name="Kwon T."/>
            <person name="Eng W."/>
            <person name="Kruse C.P.S."/>
            <person name="Koehler S.I."/>
            <person name="Kunde Y."/>
            <person name="Gleasner C.D."/>
            <person name="You Mak K.T."/>
            <person name="Polle J."/>
            <person name="Hovde B.T."/>
            <person name="Starkenburg S.R."/>
        </authorList>
    </citation>
    <scope>NUCLEOTIDE SEQUENCE [LARGE SCALE GENOMIC DNA]</scope>
    <source>
        <strain evidence="3 4">DOE0152z</strain>
    </source>
</reference>
<proteinExistence type="predicted"/>
<evidence type="ECO:0000313" key="4">
    <source>
        <dbReference type="Proteomes" id="UP001244341"/>
    </source>
</evidence>